<gene>
    <name evidence="5" type="ORF">MUN76_10340</name>
</gene>
<dbReference type="Pfam" id="PF18202">
    <property type="entry name" value="TQ"/>
    <property type="match status" value="2"/>
</dbReference>
<evidence type="ECO:0000313" key="5">
    <source>
        <dbReference type="EMBL" id="UOQ59451.1"/>
    </source>
</evidence>
<keyword evidence="1" id="KW-1133">Transmembrane helix</keyword>
<evidence type="ECO:0000256" key="2">
    <source>
        <dbReference type="SAM" id="SignalP"/>
    </source>
</evidence>
<keyword evidence="1" id="KW-0472">Membrane</keyword>
<proteinExistence type="predicted"/>
<dbReference type="NCBIfam" id="NF033903">
    <property type="entry name" value="VaFE_rpt"/>
    <property type="match status" value="2"/>
</dbReference>
<sequence length="624" mass="64023">MTTSVQQERRSTRRWITAGVAALVALIMPLAQSPAMAAIELGDSVYIGHKVGYGGTGGFPIWEETPADPANPGEPDVWAYCLENQVSARTDTDGTVGDLATFLGSNYFTDPVAQGKVLWVLGHGYPALGLEEFGVAAGVPGISQNDAFEAMQYAIWRYTDLDFDASWSFETPDSETAYWYLVNGANASAGMTPADFAVTAGITAPSAPQTSGTLVGPFVVSTNQAVVSATVDPSVLLTDAAGDPIDATDVHDGDELYLDLRGSTAAGAATVTVAAAGAGSTGMVVSVPNQDGEVPTSGDHAQSLILVAPSTATTEADATVEWAAVAVPTIGTSLVDAADQDRVLAWDGGPVVDTVSYENLEPGVEYTLTGELMRKSDGSATGITGSATFTPTEASGTVAVNMVVPEGYAGETLVAFEWLFEGTDTSGEPVAEHTDIDDAAQTIVVEEAPVVPVPTIGTSLVDAADQDRVLPWNGGTVVDTVTYEHLVPGVEVTLTGELMRKSDGSATGITGSVTFTPRAASGSVDVTFTVPEGHAGESLVAFEWLYEGSELLGEPIAEHTDINDAAQTVFVEAKPVPATPVKPAAMLSTTGSAGPLGLAALAGAVLVAGAALMVARSRSGAERS</sequence>
<reference evidence="5 6" key="1">
    <citation type="submission" date="2022-04" db="EMBL/GenBank/DDBJ databases">
        <title>Leucobacter sp. isolated from rhizosphere of onion.</title>
        <authorList>
            <person name="Won M."/>
            <person name="Lee C.-M."/>
            <person name="Woen H.-Y."/>
            <person name="Kwon S.-W."/>
        </authorList>
    </citation>
    <scope>NUCLEOTIDE SEQUENCE [LARGE SCALE GENOMIC DNA]</scope>
    <source>
        <strain evidence="5 6">H25R-14</strain>
    </source>
</reference>
<dbReference type="Pfam" id="PF08341">
    <property type="entry name" value="TED"/>
    <property type="match status" value="1"/>
</dbReference>
<evidence type="ECO:0000256" key="1">
    <source>
        <dbReference type="SAM" id="Phobius"/>
    </source>
</evidence>
<dbReference type="InterPro" id="IPR013552">
    <property type="entry name" value="Thioester_dom"/>
</dbReference>
<dbReference type="RefSeq" id="WP_244684470.1">
    <property type="nucleotide sequence ID" value="NZ_CP095043.1"/>
</dbReference>
<dbReference type="InterPro" id="IPR041100">
    <property type="entry name" value="TQ"/>
</dbReference>
<keyword evidence="1" id="KW-0812">Transmembrane</keyword>
<evidence type="ECO:0000313" key="6">
    <source>
        <dbReference type="Proteomes" id="UP000831775"/>
    </source>
</evidence>
<dbReference type="Proteomes" id="UP000831775">
    <property type="component" value="Chromosome"/>
</dbReference>
<dbReference type="Gene3D" id="2.60.40.3930">
    <property type="match status" value="2"/>
</dbReference>
<accession>A0ABY4FT18</accession>
<feature type="domain" description="T-Q ester bond containing" evidence="4">
    <location>
        <begin position="454"/>
        <end position="571"/>
    </location>
</feature>
<keyword evidence="2" id="KW-0732">Signal</keyword>
<feature type="transmembrane region" description="Helical" evidence="1">
    <location>
        <begin position="596"/>
        <end position="615"/>
    </location>
</feature>
<dbReference type="EMBL" id="CP095043">
    <property type="protein sequence ID" value="UOQ59451.1"/>
    <property type="molecule type" value="Genomic_DNA"/>
</dbReference>
<evidence type="ECO:0000259" key="4">
    <source>
        <dbReference type="Pfam" id="PF18202"/>
    </source>
</evidence>
<feature type="chain" id="PRO_5047233182" evidence="2">
    <location>
        <begin position="38"/>
        <end position="624"/>
    </location>
</feature>
<name>A0ABY4FT18_9MICO</name>
<evidence type="ECO:0000259" key="3">
    <source>
        <dbReference type="Pfam" id="PF08341"/>
    </source>
</evidence>
<organism evidence="5 6">
    <name type="scientific">Leucobacter rhizosphaerae</name>
    <dbReference type="NCBI Taxonomy" id="2932245"/>
    <lineage>
        <taxon>Bacteria</taxon>
        <taxon>Bacillati</taxon>
        <taxon>Actinomycetota</taxon>
        <taxon>Actinomycetes</taxon>
        <taxon>Micrococcales</taxon>
        <taxon>Microbacteriaceae</taxon>
        <taxon>Leucobacter</taxon>
    </lineage>
</organism>
<protein>
    <submittedName>
        <fullName evidence="5">VaFE repeat-containing surface-anchored protein</fullName>
    </submittedName>
</protein>
<feature type="domain" description="Thioester" evidence="3">
    <location>
        <begin position="78"/>
        <end position="186"/>
    </location>
</feature>
<feature type="domain" description="T-Q ester bond containing" evidence="4">
    <location>
        <begin position="328"/>
        <end position="445"/>
    </location>
</feature>
<keyword evidence="6" id="KW-1185">Reference proteome</keyword>
<feature type="signal peptide" evidence="2">
    <location>
        <begin position="1"/>
        <end position="37"/>
    </location>
</feature>